<dbReference type="GO" id="GO:0009451">
    <property type="term" value="P:RNA modification"/>
    <property type="evidence" value="ECO:0007669"/>
    <property type="project" value="InterPro"/>
</dbReference>
<dbReference type="Pfam" id="PF13041">
    <property type="entry name" value="PPR_2"/>
    <property type="match status" value="3"/>
</dbReference>
<comment type="caution">
    <text evidence="3">The sequence shown here is derived from an EMBL/GenBank/DDBJ whole genome shotgun (WGS) entry which is preliminary data.</text>
</comment>
<dbReference type="PANTHER" id="PTHR47926:SF471">
    <property type="entry name" value="DYW DOMAIN-CONTAINING PROTEIN"/>
    <property type="match status" value="1"/>
</dbReference>
<evidence type="ECO:0000256" key="1">
    <source>
        <dbReference type="ARBA" id="ARBA00022737"/>
    </source>
</evidence>
<dbReference type="InterPro" id="IPR002885">
    <property type="entry name" value="PPR_rpt"/>
</dbReference>
<organism evidence="3 4">
    <name type="scientific">Liquidambar formosana</name>
    <name type="common">Formosan gum</name>
    <dbReference type="NCBI Taxonomy" id="63359"/>
    <lineage>
        <taxon>Eukaryota</taxon>
        <taxon>Viridiplantae</taxon>
        <taxon>Streptophyta</taxon>
        <taxon>Embryophyta</taxon>
        <taxon>Tracheophyta</taxon>
        <taxon>Spermatophyta</taxon>
        <taxon>Magnoliopsida</taxon>
        <taxon>eudicotyledons</taxon>
        <taxon>Gunneridae</taxon>
        <taxon>Pentapetalae</taxon>
        <taxon>Saxifragales</taxon>
        <taxon>Altingiaceae</taxon>
        <taxon>Liquidambar</taxon>
    </lineage>
</organism>
<dbReference type="EMBL" id="JBBPBK010000008">
    <property type="protein sequence ID" value="KAK9279905.1"/>
    <property type="molecule type" value="Genomic_DNA"/>
</dbReference>
<name>A0AAP0RPI5_LIQFO</name>
<dbReference type="Gene3D" id="1.25.40.10">
    <property type="entry name" value="Tetratricopeptide repeat domain"/>
    <property type="match status" value="2"/>
</dbReference>
<evidence type="ECO:0000256" key="2">
    <source>
        <dbReference type="PROSITE-ProRule" id="PRU00708"/>
    </source>
</evidence>
<dbReference type="GO" id="GO:0003723">
    <property type="term" value="F:RNA binding"/>
    <property type="evidence" value="ECO:0007669"/>
    <property type="project" value="InterPro"/>
</dbReference>
<dbReference type="Pfam" id="PF01535">
    <property type="entry name" value="PPR"/>
    <property type="match status" value="1"/>
</dbReference>
<feature type="repeat" description="PPR" evidence="2">
    <location>
        <begin position="193"/>
        <end position="227"/>
    </location>
</feature>
<keyword evidence="1" id="KW-0677">Repeat</keyword>
<feature type="repeat" description="PPR" evidence="2">
    <location>
        <begin position="162"/>
        <end position="192"/>
    </location>
</feature>
<reference evidence="3 4" key="1">
    <citation type="journal article" date="2024" name="Plant J.">
        <title>Genome sequences and population genomics reveal climatic adaptation and genomic divergence between two closely related sweetgum species.</title>
        <authorList>
            <person name="Xu W.Q."/>
            <person name="Ren C.Q."/>
            <person name="Zhang X.Y."/>
            <person name="Comes H.P."/>
            <person name="Liu X.H."/>
            <person name="Li Y.G."/>
            <person name="Kettle C.J."/>
            <person name="Jalonen R."/>
            <person name="Gaisberger H."/>
            <person name="Ma Y.Z."/>
            <person name="Qiu Y.X."/>
        </authorList>
    </citation>
    <scope>NUCLEOTIDE SEQUENCE [LARGE SCALE GENOMIC DNA]</scope>
    <source>
        <strain evidence="3">Hangzhou</strain>
    </source>
</reference>
<dbReference type="PROSITE" id="PS51375">
    <property type="entry name" value="PPR"/>
    <property type="match status" value="5"/>
</dbReference>
<sequence>MYVKNDCLIHAQAMFNGMKNRNIFAWNSLISGYSFKGHFEDAVKLFNRMQEEGIKPDLVTLNGLVSGYSMWGNNEEALAVIHQIKSLGLTPNVISWTALISGSSQKENYRESLEFFIQMQQEGVKPNSATISCILRACAGLSLLQKGKEIHCLSIKNGFIEDVFVATALIDMYSKSGDLKNALEVFRKLQNKTLASWNCMIMGFAIYGLGKEAILLYDEMREAGIQPDAITFTALLSGCKQSSLIDEGWKFFDTMSADF</sequence>
<dbReference type="Proteomes" id="UP001415857">
    <property type="component" value="Unassembled WGS sequence"/>
</dbReference>
<accession>A0AAP0RPI5</accession>
<feature type="repeat" description="PPR" evidence="2">
    <location>
        <begin position="92"/>
        <end position="126"/>
    </location>
</feature>
<dbReference type="FunFam" id="1.25.40.10:FF:000144">
    <property type="entry name" value="Pentatricopeptide repeat-containing protein, mitochondrial"/>
    <property type="match status" value="1"/>
</dbReference>
<dbReference type="PANTHER" id="PTHR47926">
    <property type="entry name" value="PENTATRICOPEPTIDE REPEAT-CONTAINING PROTEIN"/>
    <property type="match status" value="1"/>
</dbReference>
<feature type="repeat" description="PPR" evidence="2">
    <location>
        <begin position="57"/>
        <end position="91"/>
    </location>
</feature>
<dbReference type="FunFam" id="1.25.40.10:FF:001383">
    <property type="entry name" value="Pentatricopeptide repeat-containing protein mitochondrial"/>
    <property type="match status" value="1"/>
</dbReference>
<keyword evidence="4" id="KW-1185">Reference proteome</keyword>
<dbReference type="InterPro" id="IPR046960">
    <property type="entry name" value="PPR_At4g14850-like_plant"/>
</dbReference>
<gene>
    <name evidence="3" type="ORF">L1049_013589</name>
</gene>
<dbReference type="InterPro" id="IPR011990">
    <property type="entry name" value="TPR-like_helical_dom_sf"/>
</dbReference>
<dbReference type="NCBIfam" id="TIGR00756">
    <property type="entry name" value="PPR"/>
    <property type="match status" value="4"/>
</dbReference>
<evidence type="ECO:0000313" key="3">
    <source>
        <dbReference type="EMBL" id="KAK9279905.1"/>
    </source>
</evidence>
<evidence type="ECO:0008006" key="5">
    <source>
        <dbReference type="Google" id="ProtNLM"/>
    </source>
</evidence>
<evidence type="ECO:0000313" key="4">
    <source>
        <dbReference type="Proteomes" id="UP001415857"/>
    </source>
</evidence>
<protein>
    <recommendedName>
        <fullName evidence="5">Pentatricopeptide repeat-containing protein</fullName>
    </recommendedName>
</protein>
<proteinExistence type="predicted"/>
<dbReference type="AlphaFoldDB" id="A0AAP0RPI5"/>
<feature type="repeat" description="PPR" evidence="2">
    <location>
        <begin position="22"/>
        <end position="56"/>
    </location>
</feature>